<evidence type="ECO:0000313" key="2">
    <source>
        <dbReference type="EMBL" id="TXC08932.1"/>
    </source>
</evidence>
<dbReference type="EMBL" id="VMNF01000005">
    <property type="protein sequence ID" value="TXC08932.1"/>
    <property type="molecule type" value="Genomic_DNA"/>
</dbReference>
<dbReference type="Proteomes" id="UP000321331">
    <property type="component" value="Unassembled WGS sequence"/>
</dbReference>
<proteinExistence type="predicted"/>
<feature type="transmembrane region" description="Helical" evidence="1">
    <location>
        <begin position="57"/>
        <end position="77"/>
    </location>
</feature>
<name>A0A5C6TE86_FUSOC</name>
<sequence>MQPIQLQALNHRIHQPPNKLLYPDLDQTSLIARFLRSIFSCRQDQTRSTTSIMAQGYAVFIGLVVIAALCVASWFLAPKGENQVSVYPSRRCDLSQAACDNTADPFSLQTLAILCYPGHRELLPYVGDYVPRSTSPSYCAEKKRYPGRAPPLDIHL</sequence>
<keyword evidence="1" id="KW-0812">Transmembrane</keyword>
<evidence type="ECO:0000313" key="3">
    <source>
        <dbReference type="Proteomes" id="UP000321331"/>
    </source>
</evidence>
<gene>
    <name evidence="2" type="ORF">FocTR4_00003774</name>
</gene>
<comment type="caution">
    <text evidence="2">The sequence shown here is derived from an EMBL/GenBank/DDBJ whole genome shotgun (WGS) entry which is preliminary data.</text>
</comment>
<accession>A0A5C6TE86</accession>
<keyword evidence="1" id="KW-1133">Transmembrane helix</keyword>
<evidence type="ECO:0000256" key="1">
    <source>
        <dbReference type="SAM" id="Phobius"/>
    </source>
</evidence>
<dbReference type="AlphaFoldDB" id="A0A5C6TE86"/>
<organism evidence="2 3">
    <name type="scientific">Fusarium oxysporum f. sp. cubense</name>
    <dbReference type="NCBI Taxonomy" id="61366"/>
    <lineage>
        <taxon>Eukaryota</taxon>
        <taxon>Fungi</taxon>
        <taxon>Dikarya</taxon>
        <taxon>Ascomycota</taxon>
        <taxon>Pezizomycotina</taxon>
        <taxon>Sordariomycetes</taxon>
        <taxon>Hypocreomycetidae</taxon>
        <taxon>Hypocreales</taxon>
        <taxon>Nectriaceae</taxon>
        <taxon>Fusarium</taxon>
        <taxon>Fusarium oxysporum species complex</taxon>
    </lineage>
</organism>
<protein>
    <submittedName>
        <fullName evidence="2">Uncharacterized protein</fullName>
    </submittedName>
</protein>
<reference evidence="2 3" key="1">
    <citation type="submission" date="2019-07" db="EMBL/GenBank/DDBJ databases">
        <title>The First High-Quality Draft Genome Sequence of the Causal Agent of the Current Panama Disease Epidemic.</title>
        <authorList>
            <person name="Warmington R.J."/>
            <person name="Kay W."/>
            <person name="Jeffries A."/>
            <person name="Bebber D."/>
            <person name="Moore K."/>
            <person name="Studholme D.J."/>
        </authorList>
    </citation>
    <scope>NUCLEOTIDE SEQUENCE [LARGE SCALE GENOMIC DNA]</scope>
    <source>
        <strain evidence="2 3">TR4</strain>
    </source>
</reference>
<keyword evidence="1" id="KW-0472">Membrane</keyword>